<evidence type="ECO:0000313" key="2">
    <source>
        <dbReference type="Proteomes" id="UP000299102"/>
    </source>
</evidence>
<name>A0A4C1U5Z8_EUMVA</name>
<dbReference type="Proteomes" id="UP000299102">
    <property type="component" value="Unassembled WGS sequence"/>
</dbReference>
<protein>
    <submittedName>
        <fullName evidence="1">Uncharacterized protein</fullName>
    </submittedName>
</protein>
<sequence length="151" mass="16998">MYFNSNSTLVQTGPIYEIKIDLQRLTCHGEALNSITEYRAFVLSGSNELWVHAGAGKFRPYLFIQRARPPTVPPALCGVAGRDLAEQMKWRCGATMELVAHQPGEALVLRSELILIYQNCFKSFQMSPCTGPIVSRLNQCFSLRFVLFPQI</sequence>
<dbReference type="AlphaFoldDB" id="A0A4C1U5Z8"/>
<accession>A0A4C1U5Z8</accession>
<proteinExistence type="predicted"/>
<dbReference type="EMBL" id="BGZK01000132">
    <property type="protein sequence ID" value="GBP21792.1"/>
    <property type="molecule type" value="Genomic_DNA"/>
</dbReference>
<reference evidence="1 2" key="1">
    <citation type="journal article" date="2019" name="Commun. Biol.">
        <title>The bagworm genome reveals a unique fibroin gene that provides high tensile strength.</title>
        <authorList>
            <person name="Kono N."/>
            <person name="Nakamura H."/>
            <person name="Ohtoshi R."/>
            <person name="Tomita M."/>
            <person name="Numata K."/>
            <person name="Arakawa K."/>
        </authorList>
    </citation>
    <scope>NUCLEOTIDE SEQUENCE [LARGE SCALE GENOMIC DNA]</scope>
</reference>
<organism evidence="1 2">
    <name type="scientific">Eumeta variegata</name>
    <name type="common">Bagworm moth</name>
    <name type="synonym">Eumeta japonica</name>
    <dbReference type="NCBI Taxonomy" id="151549"/>
    <lineage>
        <taxon>Eukaryota</taxon>
        <taxon>Metazoa</taxon>
        <taxon>Ecdysozoa</taxon>
        <taxon>Arthropoda</taxon>
        <taxon>Hexapoda</taxon>
        <taxon>Insecta</taxon>
        <taxon>Pterygota</taxon>
        <taxon>Neoptera</taxon>
        <taxon>Endopterygota</taxon>
        <taxon>Lepidoptera</taxon>
        <taxon>Glossata</taxon>
        <taxon>Ditrysia</taxon>
        <taxon>Tineoidea</taxon>
        <taxon>Psychidae</taxon>
        <taxon>Oiketicinae</taxon>
        <taxon>Eumeta</taxon>
    </lineage>
</organism>
<keyword evidence="2" id="KW-1185">Reference proteome</keyword>
<gene>
    <name evidence="1" type="ORF">EVAR_10971_1</name>
</gene>
<comment type="caution">
    <text evidence="1">The sequence shown here is derived from an EMBL/GenBank/DDBJ whole genome shotgun (WGS) entry which is preliminary data.</text>
</comment>
<evidence type="ECO:0000313" key="1">
    <source>
        <dbReference type="EMBL" id="GBP21792.1"/>
    </source>
</evidence>